<dbReference type="GO" id="GO:0006508">
    <property type="term" value="P:proteolysis"/>
    <property type="evidence" value="ECO:0007669"/>
    <property type="project" value="UniProtKB-KW"/>
</dbReference>
<dbReference type="InterPro" id="IPR036852">
    <property type="entry name" value="Peptidase_S8/S53_dom_sf"/>
</dbReference>
<gene>
    <name evidence="8" type="ORF">CSIM01_06288</name>
</gene>
<dbReference type="PROSITE" id="PS00137">
    <property type="entry name" value="SUBTILASE_HIS"/>
    <property type="match status" value="1"/>
</dbReference>
<accession>A0A135S0X0</accession>
<dbReference type="Proteomes" id="UP000070328">
    <property type="component" value="Unassembled WGS sequence"/>
</dbReference>
<dbReference type="GO" id="GO:0004252">
    <property type="term" value="F:serine-type endopeptidase activity"/>
    <property type="evidence" value="ECO:0007669"/>
    <property type="project" value="UniProtKB-UniRule"/>
</dbReference>
<reference evidence="8 9" key="1">
    <citation type="submission" date="2014-02" db="EMBL/GenBank/DDBJ databases">
        <title>The genome sequence of Colletotrichum simmondsii CBS122122.</title>
        <authorList>
            <person name="Baroncelli R."/>
            <person name="Thon M.R."/>
        </authorList>
    </citation>
    <scope>NUCLEOTIDE SEQUENCE [LARGE SCALE GENOMIC DNA]</scope>
    <source>
        <strain evidence="8 9">CBS122122</strain>
    </source>
</reference>
<evidence type="ECO:0000256" key="5">
    <source>
        <dbReference type="PROSITE-ProRule" id="PRU01240"/>
    </source>
</evidence>
<dbReference type="Pfam" id="PF00082">
    <property type="entry name" value="Peptidase_S8"/>
    <property type="match status" value="1"/>
</dbReference>
<dbReference type="AlphaFoldDB" id="A0A135S0X0"/>
<evidence type="ECO:0000256" key="4">
    <source>
        <dbReference type="ARBA" id="ARBA00022825"/>
    </source>
</evidence>
<dbReference type="PANTHER" id="PTHR43399">
    <property type="entry name" value="SUBTILISIN-RELATED"/>
    <property type="match status" value="1"/>
</dbReference>
<evidence type="ECO:0000313" key="9">
    <source>
        <dbReference type="Proteomes" id="UP000070328"/>
    </source>
</evidence>
<sequence length="713" mass="76998">MSTSHAVINGKTWSPASAGQQAAASETGYILIRTTGEPLRKAEKTQLGSLGVQIHEFLGGGGPSDDQGEDYQQIYLCGFSKGSPLEPVRNLDYIDCAEVYSNKVVIHDAVKRLRARPIVPRNPSRLGAVKDFITYCSAVISDRVVHIPGAAYPSEAASEDKIIEVDVLLHHDITSEVKQAVVANIRAIAGQDSTNTNYDSATIRLKIKEKDLDTIANLDEVRVIHPVNERVLMANIARGVLGFPHNLPFPPQSYQGRDQLVCVADTGFDRGDTRDVHQDFVGRVEHLRSWGRLGPTDDPDGHGTHVSGCVLGRGQHQVAGQPGPVIGTAPAASLMLQSSFVKFNERRESVLGGYPPDLGSLFSEAYRIGARVHNNSWGTPPLREENFEQRPYDASTESIDRFIWNHQDMTVLFAAGNSGRDNDRNGQVSERSLGAEASAKNCITVGASENLRSTLAIGRLRPKPYEYGFCWPQDFPINPIKEDHMADNPEGLAAFSSRGPTKDGRLKPDVVAPGTAILSARSRGMVFVENEESTVLAGDPNYLYMSGTSMATPLVAGCCAVLREALLANGYKDVVGGTTNPTGALIKALIINGAVTITGQYPSEDLSSGPNPHSGFKDTLALKVTMTYADLPGAALSNDLNLLVFSGDGTKQRHGNQGDSEFAAGSQGPFDRRNNAEQIVCQVTGESVKIQIQPYRLMLADVPFAYAWSFSRG</sequence>
<evidence type="ECO:0000256" key="3">
    <source>
        <dbReference type="ARBA" id="ARBA00022801"/>
    </source>
</evidence>
<dbReference type="SUPFAM" id="SSF49785">
    <property type="entry name" value="Galactose-binding domain-like"/>
    <property type="match status" value="1"/>
</dbReference>
<evidence type="ECO:0000256" key="1">
    <source>
        <dbReference type="ARBA" id="ARBA00011073"/>
    </source>
</evidence>
<name>A0A135S0X0_9PEZI</name>
<dbReference type="EMBL" id="JFBX01000750">
    <property type="protein sequence ID" value="KXH29555.1"/>
    <property type="molecule type" value="Genomic_DNA"/>
</dbReference>
<dbReference type="SUPFAM" id="SSF52743">
    <property type="entry name" value="Subtilisin-like"/>
    <property type="match status" value="1"/>
</dbReference>
<keyword evidence="9" id="KW-1185">Reference proteome</keyword>
<dbReference type="InterPro" id="IPR008979">
    <property type="entry name" value="Galactose-bd-like_sf"/>
</dbReference>
<evidence type="ECO:0000313" key="8">
    <source>
        <dbReference type="EMBL" id="KXH29555.1"/>
    </source>
</evidence>
<protein>
    <recommendedName>
        <fullName evidence="7">Peptidase S8/S53 domain-containing protein</fullName>
    </recommendedName>
</protein>
<dbReference type="PANTHER" id="PTHR43399:SF4">
    <property type="entry name" value="CELL WALL-ASSOCIATED PROTEASE"/>
    <property type="match status" value="1"/>
</dbReference>
<dbReference type="InterPro" id="IPR034058">
    <property type="entry name" value="TagA/B/C/D_pept_dom"/>
</dbReference>
<evidence type="ECO:0000256" key="6">
    <source>
        <dbReference type="SAM" id="MobiDB-lite"/>
    </source>
</evidence>
<dbReference type="PROSITE" id="PS00138">
    <property type="entry name" value="SUBTILASE_SER"/>
    <property type="match status" value="1"/>
</dbReference>
<dbReference type="PROSITE" id="PS51892">
    <property type="entry name" value="SUBTILASE"/>
    <property type="match status" value="1"/>
</dbReference>
<dbReference type="CDD" id="cd04842">
    <property type="entry name" value="Peptidases_S8_Kp43_protease"/>
    <property type="match status" value="1"/>
</dbReference>
<feature type="active site" description="Charge relay system" evidence="5">
    <location>
        <position position="549"/>
    </location>
</feature>
<dbReference type="PRINTS" id="PR00723">
    <property type="entry name" value="SUBTILISIN"/>
</dbReference>
<dbReference type="InterPro" id="IPR022398">
    <property type="entry name" value="Peptidase_S8_His-AS"/>
</dbReference>
<keyword evidence="4 5" id="KW-0720">Serine protease</keyword>
<keyword evidence="2 5" id="KW-0645">Protease</keyword>
<feature type="active site" description="Charge relay system" evidence="5">
    <location>
        <position position="302"/>
    </location>
</feature>
<feature type="active site" description="Charge relay system" evidence="5">
    <location>
        <position position="265"/>
    </location>
</feature>
<comment type="caution">
    <text evidence="8">The sequence shown here is derived from an EMBL/GenBank/DDBJ whole genome shotgun (WGS) entry which is preliminary data.</text>
</comment>
<dbReference type="Gene3D" id="3.40.50.200">
    <property type="entry name" value="Peptidase S8/S53 domain"/>
    <property type="match status" value="1"/>
</dbReference>
<dbReference type="InterPro" id="IPR015500">
    <property type="entry name" value="Peptidase_S8_subtilisin-rel"/>
</dbReference>
<dbReference type="InterPro" id="IPR000209">
    <property type="entry name" value="Peptidase_S8/S53_dom"/>
</dbReference>
<evidence type="ECO:0000259" key="7">
    <source>
        <dbReference type="Pfam" id="PF00082"/>
    </source>
</evidence>
<keyword evidence="3 5" id="KW-0378">Hydrolase</keyword>
<proteinExistence type="inferred from homology"/>
<comment type="similarity">
    <text evidence="1 5">Belongs to the peptidase S8 family.</text>
</comment>
<evidence type="ECO:0000256" key="2">
    <source>
        <dbReference type="ARBA" id="ARBA00022670"/>
    </source>
</evidence>
<dbReference type="InterPro" id="IPR051048">
    <property type="entry name" value="Peptidase_S8/S53_subtilisin"/>
</dbReference>
<organism evidence="8 9">
    <name type="scientific">Colletotrichum simmondsii</name>
    <dbReference type="NCBI Taxonomy" id="703756"/>
    <lineage>
        <taxon>Eukaryota</taxon>
        <taxon>Fungi</taxon>
        <taxon>Dikarya</taxon>
        <taxon>Ascomycota</taxon>
        <taxon>Pezizomycotina</taxon>
        <taxon>Sordariomycetes</taxon>
        <taxon>Hypocreomycetidae</taxon>
        <taxon>Glomerellales</taxon>
        <taxon>Glomerellaceae</taxon>
        <taxon>Colletotrichum</taxon>
        <taxon>Colletotrichum acutatum species complex</taxon>
    </lineage>
</organism>
<feature type="region of interest" description="Disordered" evidence="6">
    <location>
        <begin position="651"/>
        <end position="670"/>
    </location>
</feature>
<dbReference type="Gene3D" id="2.60.120.380">
    <property type="match status" value="1"/>
</dbReference>
<feature type="domain" description="Peptidase S8/S53" evidence="7">
    <location>
        <begin position="256"/>
        <end position="594"/>
    </location>
</feature>
<dbReference type="OrthoDB" id="10256524at2759"/>
<dbReference type="InterPro" id="IPR023828">
    <property type="entry name" value="Peptidase_S8_Ser-AS"/>
</dbReference>